<evidence type="ECO:0000313" key="1">
    <source>
        <dbReference type="EMBL" id="OUC47588.1"/>
    </source>
</evidence>
<dbReference type="EMBL" id="LVZM01004121">
    <property type="protein sequence ID" value="OUC47588.1"/>
    <property type="molecule type" value="Genomic_DNA"/>
</dbReference>
<organism evidence="1 2">
    <name type="scientific">Trichinella nativa</name>
    <dbReference type="NCBI Taxonomy" id="6335"/>
    <lineage>
        <taxon>Eukaryota</taxon>
        <taxon>Metazoa</taxon>
        <taxon>Ecdysozoa</taxon>
        <taxon>Nematoda</taxon>
        <taxon>Enoplea</taxon>
        <taxon>Dorylaimia</taxon>
        <taxon>Trichinellida</taxon>
        <taxon>Trichinellidae</taxon>
        <taxon>Trichinella</taxon>
    </lineage>
</organism>
<accession>A0A1Y3EWY8</accession>
<proteinExistence type="predicted"/>
<gene>
    <name evidence="1" type="ORF">D917_06826</name>
</gene>
<sequence length="199" mass="22480">MTTVEGESLFRTQNGDVYRITSHPGQQSDHEQKLCTVKTETEQQSSGQTTTSACWTASSSVDDSTQRNGLIVSSSELKIKVKVKQEPQDAKFNARKQQIPPELAETSTSSLDYIVTIAPPQFIDHFQLCEMFPLFIRVSACPFWNIRTEKIKIPLAQCSEDGNFLTNSSKYLRQIQPTNSETILLPTNLVRWQVHNTLK</sequence>
<evidence type="ECO:0000313" key="2">
    <source>
        <dbReference type="Proteomes" id="UP000243006"/>
    </source>
</evidence>
<name>A0A1Y3EWY8_9BILA</name>
<comment type="caution">
    <text evidence="1">The sequence shown here is derived from an EMBL/GenBank/DDBJ whole genome shotgun (WGS) entry which is preliminary data.</text>
</comment>
<dbReference type="AlphaFoldDB" id="A0A1Y3EWY8"/>
<dbReference type="Proteomes" id="UP000243006">
    <property type="component" value="Unassembled WGS sequence"/>
</dbReference>
<reference evidence="1 2" key="1">
    <citation type="submission" date="2015-04" db="EMBL/GenBank/DDBJ databases">
        <title>Draft genome of the roundworm Trichinella nativa.</title>
        <authorList>
            <person name="Mitreva M."/>
        </authorList>
    </citation>
    <scope>NUCLEOTIDE SEQUENCE [LARGE SCALE GENOMIC DNA]</scope>
    <source>
        <strain evidence="1 2">ISS45</strain>
    </source>
</reference>
<protein>
    <submittedName>
        <fullName evidence="1">Uncharacterized protein</fullName>
    </submittedName>
</protein>